<sequence>MRTYEQHLHAVRAQVDKPQVVTRPLAEAGGLVAASTLTAQFDLPRFDNSQMDGYALDSTAGGVFRVGQTLAAGTEPKPLHEGVATPIMTGAKVPAGTVTIVPVERCHPPHFGAEGQEIQVPAAPQGQFIRRRGEDMAAGQVIVAEGTRLNPAAIGTLAAQGVTEVAVYAPARLLLCTGGAEIGQGAAKIPDSNAPLLMAAAKQYGLEVAGHVRTNDDPEALRADLEHAVRRHRPDAIVTSGGISQGKFEVIRQLLTDGWFGHVAQQPGGPQGLAQFIGVPVLCLPGNPLSTLVSFRLYVAPVLGVARPPQMARLTAGVPGIPGRDQFRRGQLTHTARATADAEVLPGAGSHLLAHALEATALIRIPAGATLQAGDRVEVFPC</sequence>
<keyword evidence="7" id="KW-0460">Magnesium</keyword>
<dbReference type="EMBL" id="CP009249">
    <property type="protein sequence ID" value="APT91696.1"/>
    <property type="molecule type" value="Genomic_DNA"/>
</dbReference>
<evidence type="ECO:0000256" key="6">
    <source>
        <dbReference type="ARBA" id="ARBA00047317"/>
    </source>
</evidence>
<dbReference type="EC" id="2.10.1.1" evidence="7"/>
<dbReference type="InterPro" id="IPR005111">
    <property type="entry name" value="MoeA_C_domain_IV"/>
</dbReference>
<dbReference type="AlphaFoldDB" id="A0A1L7D0L7"/>
<keyword evidence="7" id="KW-0808">Transferase</keyword>
<proteinExistence type="inferred from homology"/>
<comment type="function">
    <text evidence="1 7">Catalyzes the insertion of molybdate into adenylated molybdopterin with the concomitant release of AMP.</text>
</comment>
<comment type="catalytic activity">
    <reaction evidence="6">
        <text>adenylyl-molybdopterin + molybdate = Mo-molybdopterin + AMP + H(+)</text>
        <dbReference type="Rhea" id="RHEA:35047"/>
        <dbReference type="ChEBI" id="CHEBI:15378"/>
        <dbReference type="ChEBI" id="CHEBI:36264"/>
        <dbReference type="ChEBI" id="CHEBI:62727"/>
        <dbReference type="ChEBI" id="CHEBI:71302"/>
        <dbReference type="ChEBI" id="CHEBI:456215"/>
        <dbReference type="EC" id="2.10.1.1"/>
    </reaction>
</comment>
<keyword evidence="10" id="KW-1185">Reference proteome</keyword>
<dbReference type="InterPro" id="IPR005110">
    <property type="entry name" value="MoeA_linker/N"/>
</dbReference>
<accession>A0A1L7D0L7</accession>
<evidence type="ECO:0000256" key="7">
    <source>
        <dbReference type="RuleBase" id="RU365090"/>
    </source>
</evidence>
<dbReference type="SMART" id="SM00852">
    <property type="entry name" value="MoCF_biosynth"/>
    <property type="match status" value="1"/>
</dbReference>
<dbReference type="RefSeq" id="WP_075732378.1">
    <property type="nucleotide sequence ID" value="NZ_CP009249.1"/>
</dbReference>
<evidence type="ECO:0000313" key="9">
    <source>
        <dbReference type="EMBL" id="APT91696.1"/>
    </source>
</evidence>
<dbReference type="InterPro" id="IPR038987">
    <property type="entry name" value="MoeA-like"/>
</dbReference>
<dbReference type="CDD" id="cd00887">
    <property type="entry name" value="MoeA"/>
    <property type="match status" value="1"/>
</dbReference>
<dbReference type="SUPFAM" id="SSF53218">
    <property type="entry name" value="Molybdenum cofactor biosynthesis proteins"/>
    <property type="match status" value="1"/>
</dbReference>
<dbReference type="Gene3D" id="3.40.980.10">
    <property type="entry name" value="MoaB/Mog-like domain"/>
    <property type="match status" value="1"/>
</dbReference>
<dbReference type="GO" id="GO:0005829">
    <property type="term" value="C:cytosol"/>
    <property type="evidence" value="ECO:0007669"/>
    <property type="project" value="TreeGrafter"/>
</dbReference>
<dbReference type="InterPro" id="IPR036135">
    <property type="entry name" value="MoeA_linker/N_sf"/>
</dbReference>
<dbReference type="Gene3D" id="3.90.105.10">
    <property type="entry name" value="Molybdopterin biosynthesis moea protein, domain 2"/>
    <property type="match status" value="1"/>
</dbReference>
<dbReference type="STRING" id="161895.CPHO_00745"/>
<dbReference type="InterPro" id="IPR001453">
    <property type="entry name" value="MoaB/Mog_dom"/>
</dbReference>
<dbReference type="Proteomes" id="UP000185491">
    <property type="component" value="Chromosome"/>
</dbReference>
<evidence type="ECO:0000256" key="3">
    <source>
        <dbReference type="ARBA" id="ARBA00010763"/>
    </source>
</evidence>
<comment type="pathway">
    <text evidence="2 7">Cofactor biosynthesis; molybdopterin biosynthesis.</text>
</comment>
<keyword evidence="7" id="KW-0479">Metal-binding</keyword>
<reference evidence="9 10" key="1">
    <citation type="submission" date="2014-08" db="EMBL/GenBank/DDBJ databases">
        <title>Complete genome sequence of Corynebacterium phocae M408/89/1(T)(=DSM 44612(T)), isolated from the common seal (Phoca vitulina).</title>
        <authorList>
            <person name="Ruckert C."/>
            <person name="Albersmeier A."/>
            <person name="Winkler A."/>
            <person name="Kalinowski J."/>
        </authorList>
    </citation>
    <scope>NUCLEOTIDE SEQUENCE [LARGE SCALE GENOMIC DNA]</scope>
    <source>
        <strain evidence="9 10">M408/89/1</strain>
    </source>
</reference>
<dbReference type="Pfam" id="PF03454">
    <property type="entry name" value="MoeA_C"/>
    <property type="match status" value="1"/>
</dbReference>
<name>A0A1L7D0L7_9CORY</name>
<dbReference type="PANTHER" id="PTHR10192:SF5">
    <property type="entry name" value="GEPHYRIN"/>
    <property type="match status" value="1"/>
</dbReference>
<dbReference type="Pfam" id="PF00994">
    <property type="entry name" value="MoCF_biosynth"/>
    <property type="match status" value="1"/>
</dbReference>
<dbReference type="OrthoDB" id="9804758at2"/>
<gene>
    <name evidence="9" type="ORF">CPHO_00745</name>
</gene>
<evidence type="ECO:0000259" key="8">
    <source>
        <dbReference type="SMART" id="SM00852"/>
    </source>
</evidence>
<dbReference type="InterPro" id="IPR036688">
    <property type="entry name" value="MoeA_C_domain_IV_sf"/>
</dbReference>
<dbReference type="SUPFAM" id="SSF63867">
    <property type="entry name" value="MoeA C-terminal domain-like"/>
    <property type="match status" value="1"/>
</dbReference>
<evidence type="ECO:0000256" key="2">
    <source>
        <dbReference type="ARBA" id="ARBA00005046"/>
    </source>
</evidence>
<dbReference type="Pfam" id="PF03453">
    <property type="entry name" value="MoeA_N"/>
    <property type="match status" value="1"/>
</dbReference>
<dbReference type="Gene3D" id="2.40.340.10">
    <property type="entry name" value="MoeA, C-terminal, domain IV"/>
    <property type="match status" value="1"/>
</dbReference>
<comment type="cofactor">
    <cofactor evidence="7">
        <name>Mg(2+)</name>
        <dbReference type="ChEBI" id="CHEBI:18420"/>
    </cofactor>
</comment>
<evidence type="ECO:0000313" key="10">
    <source>
        <dbReference type="Proteomes" id="UP000185491"/>
    </source>
</evidence>
<dbReference type="Gene3D" id="2.170.190.11">
    <property type="entry name" value="Molybdopterin biosynthesis moea protein, domain 3"/>
    <property type="match status" value="1"/>
</dbReference>
<evidence type="ECO:0000256" key="1">
    <source>
        <dbReference type="ARBA" id="ARBA00002901"/>
    </source>
</evidence>
<evidence type="ECO:0000256" key="5">
    <source>
        <dbReference type="ARBA" id="ARBA00023150"/>
    </source>
</evidence>
<organism evidence="9 10">
    <name type="scientific">Corynebacterium phocae</name>
    <dbReference type="NCBI Taxonomy" id="161895"/>
    <lineage>
        <taxon>Bacteria</taxon>
        <taxon>Bacillati</taxon>
        <taxon>Actinomycetota</taxon>
        <taxon>Actinomycetes</taxon>
        <taxon>Mycobacteriales</taxon>
        <taxon>Corynebacteriaceae</taxon>
        <taxon>Corynebacterium</taxon>
    </lineage>
</organism>
<keyword evidence="4 7" id="KW-0500">Molybdenum</keyword>
<feature type="domain" description="MoaB/Mog" evidence="8">
    <location>
        <begin position="173"/>
        <end position="305"/>
    </location>
</feature>
<dbReference type="GO" id="GO:0061599">
    <property type="term" value="F:molybdopterin molybdotransferase activity"/>
    <property type="evidence" value="ECO:0007669"/>
    <property type="project" value="UniProtKB-UniRule"/>
</dbReference>
<protein>
    <recommendedName>
        <fullName evidence="7">Molybdopterin molybdenumtransferase</fullName>
        <ecNumber evidence="7">2.10.1.1</ecNumber>
    </recommendedName>
</protein>
<evidence type="ECO:0000256" key="4">
    <source>
        <dbReference type="ARBA" id="ARBA00022505"/>
    </source>
</evidence>
<dbReference type="InterPro" id="IPR036425">
    <property type="entry name" value="MoaB/Mog-like_dom_sf"/>
</dbReference>
<dbReference type="GO" id="GO:0006777">
    <property type="term" value="P:Mo-molybdopterin cofactor biosynthetic process"/>
    <property type="evidence" value="ECO:0007669"/>
    <property type="project" value="UniProtKB-UniRule"/>
</dbReference>
<dbReference type="SUPFAM" id="SSF63882">
    <property type="entry name" value="MoeA N-terminal region -like"/>
    <property type="match status" value="1"/>
</dbReference>
<keyword evidence="5 7" id="KW-0501">Molybdenum cofactor biosynthesis</keyword>
<dbReference type="GO" id="GO:0046872">
    <property type="term" value="F:metal ion binding"/>
    <property type="evidence" value="ECO:0007669"/>
    <property type="project" value="UniProtKB-UniRule"/>
</dbReference>
<dbReference type="KEGG" id="cpho:CPHO_00745"/>
<comment type="similarity">
    <text evidence="3 7">Belongs to the MoeA family.</text>
</comment>
<dbReference type="PANTHER" id="PTHR10192">
    <property type="entry name" value="MOLYBDOPTERIN BIOSYNTHESIS PROTEIN"/>
    <property type="match status" value="1"/>
</dbReference>
<dbReference type="UniPathway" id="UPA00344"/>